<comment type="caution">
    <text evidence="2">The sequence shown here is derived from an EMBL/GenBank/DDBJ whole genome shotgun (WGS) entry which is preliminary data.</text>
</comment>
<evidence type="ECO:0000313" key="2">
    <source>
        <dbReference type="EMBL" id="KAJ1351422.1"/>
    </source>
</evidence>
<protein>
    <submittedName>
        <fullName evidence="2">Uncharacterized protein</fullName>
    </submittedName>
</protein>
<keyword evidence="3" id="KW-1185">Reference proteome</keyword>
<name>A0AAD5M3D9_PARTN</name>
<evidence type="ECO:0000313" key="3">
    <source>
        <dbReference type="Proteomes" id="UP001196413"/>
    </source>
</evidence>
<accession>A0AAD5M3D9</accession>
<evidence type="ECO:0000256" key="1">
    <source>
        <dbReference type="SAM" id="MobiDB-lite"/>
    </source>
</evidence>
<reference evidence="2" key="1">
    <citation type="submission" date="2021-06" db="EMBL/GenBank/DDBJ databases">
        <title>Parelaphostrongylus tenuis whole genome reference sequence.</title>
        <authorList>
            <person name="Garwood T.J."/>
            <person name="Larsen P.A."/>
            <person name="Fountain-Jones N.M."/>
            <person name="Garbe J.R."/>
            <person name="Macchietto M.G."/>
            <person name="Kania S.A."/>
            <person name="Gerhold R.W."/>
            <person name="Richards J.E."/>
            <person name="Wolf T.M."/>
        </authorList>
    </citation>
    <scope>NUCLEOTIDE SEQUENCE</scope>
    <source>
        <strain evidence="2">MNPRO001-30</strain>
        <tissue evidence="2">Meninges</tissue>
    </source>
</reference>
<dbReference type="EMBL" id="JAHQIW010001071">
    <property type="protein sequence ID" value="KAJ1351422.1"/>
    <property type="molecule type" value="Genomic_DNA"/>
</dbReference>
<gene>
    <name evidence="2" type="ORF">KIN20_007421</name>
</gene>
<dbReference type="AlphaFoldDB" id="A0AAD5M3D9"/>
<organism evidence="2 3">
    <name type="scientific">Parelaphostrongylus tenuis</name>
    <name type="common">Meningeal worm</name>
    <dbReference type="NCBI Taxonomy" id="148309"/>
    <lineage>
        <taxon>Eukaryota</taxon>
        <taxon>Metazoa</taxon>
        <taxon>Ecdysozoa</taxon>
        <taxon>Nematoda</taxon>
        <taxon>Chromadorea</taxon>
        <taxon>Rhabditida</taxon>
        <taxon>Rhabditina</taxon>
        <taxon>Rhabditomorpha</taxon>
        <taxon>Strongyloidea</taxon>
        <taxon>Metastrongylidae</taxon>
        <taxon>Parelaphostrongylus</taxon>
    </lineage>
</organism>
<proteinExistence type="predicted"/>
<dbReference type="Proteomes" id="UP001196413">
    <property type="component" value="Unassembled WGS sequence"/>
</dbReference>
<sequence length="77" mass="8660">MGVMGNPCQAPTLGSSPSSKLEKVKMSTTNNCDNLTLSRLKKVNCQDVSCRIKNYLTSRVWLNEENLESLKHAKVYR</sequence>
<feature type="region of interest" description="Disordered" evidence="1">
    <location>
        <begin position="1"/>
        <end position="22"/>
    </location>
</feature>